<protein>
    <recommendedName>
        <fullName evidence="3">enoyl-CoA hydratase</fullName>
        <ecNumber evidence="3">4.2.1.17</ecNumber>
    </recommendedName>
</protein>
<reference evidence="10 11" key="1">
    <citation type="journal article" date="2018" name="Microbiome">
        <title>Fine metagenomic profile of the Mediterranean stratified and mixed water columns revealed by assembly and recruitment.</title>
        <authorList>
            <person name="Haro-Moreno J.M."/>
            <person name="Lopez-Perez M."/>
            <person name="De La Torre J.R."/>
            <person name="Picazo A."/>
            <person name="Camacho A."/>
            <person name="Rodriguez-Valera F."/>
        </authorList>
    </citation>
    <scope>NUCLEOTIDE SEQUENCE [LARGE SCALE GENOMIC DNA]</scope>
    <source>
        <strain evidence="10">MED-G55</strain>
    </source>
</reference>
<dbReference type="FunFam" id="1.10.12.10:FF:000001">
    <property type="entry name" value="Probable enoyl-CoA hydratase, mitochondrial"/>
    <property type="match status" value="1"/>
</dbReference>
<dbReference type="EMBL" id="QOQF01000009">
    <property type="protein sequence ID" value="RCL77383.1"/>
    <property type="molecule type" value="Genomic_DNA"/>
</dbReference>
<evidence type="ECO:0000313" key="11">
    <source>
        <dbReference type="Proteomes" id="UP000252132"/>
    </source>
</evidence>
<keyword evidence="5" id="KW-0443">Lipid metabolism</keyword>
<dbReference type="Proteomes" id="UP000252132">
    <property type="component" value="Unassembled WGS sequence"/>
</dbReference>
<evidence type="ECO:0000256" key="5">
    <source>
        <dbReference type="ARBA" id="ARBA00023098"/>
    </source>
</evidence>
<dbReference type="GO" id="GO:0018812">
    <property type="term" value="F:3-hydroxyacyl-CoA dehydratase activity"/>
    <property type="evidence" value="ECO:0007669"/>
    <property type="project" value="RHEA"/>
</dbReference>
<evidence type="ECO:0000256" key="6">
    <source>
        <dbReference type="ARBA" id="ARBA00023239"/>
    </source>
</evidence>
<dbReference type="FunFam" id="3.90.226.10:FF:000019">
    <property type="entry name" value="Enoyl-CoA hydratase, mitochondrial"/>
    <property type="match status" value="1"/>
</dbReference>
<dbReference type="InterPro" id="IPR018376">
    <property type="entry name" value="Enoyl-CoA_hyd/isom_CS"/>
</dbReference>
<keyword evidence="6 10" id="KW-0456">Lyase</keyword>
<dbReference type="Pfam" id="PF00378">
    <property type="entry name" value="ECH_1"/>
    <property type="match status" value="1"/>
</dbReference>
<evidence type="ECO:0000256" key="4">
    <source>
        <dbReference type="ARBA" id="ARBA00022832"/>
    </source>
</evidence>
<gene>
    <name evidence="10" type="ORF">DBW69_03575</name>
</gene>
<comment type="similarity">
    <text evidence="2 9">Belongs to the enoyl-CoA hydratase/isomerase family.</text>
</comment>
<evidence type="ECO:0000256" key="8">
    <source>
        <dbReference type="ARBA" id="ARBA00023717"/>
    </source>
</evidence>
<keyword evidence="4" id="KW-0276">Fatty acid metabolism</keyword>
<comment type="function">
    <text evidence="1">Could possibly oxidize fatty acids using specific components.</text>
</comment>
<dbReference type="InterPro" id="IPR001753">
    <property type="entry name" value="Enoyl-CoA_hydra/iso"/>
</dbReference>
<evidence type="ECO:0000256" key="2">
    <source>
        <dbReference type="ARBA" id="ARBA00005254"/>
    </source>
</evidence>
<dbReference type="Gene3D" id="3.90.226.10">
    <property type="entry name" value="2-enoyl-CoA Hydratase, Chain A, domain 1"/>
    <property type="match status" value="1"/>
</dbReference>
<dbReference type="PANTHER" id="PTHR11941:SF54">
    <property type="entry name" value="ENOYL-COA HYDRATASE, MITOCHONDRIAL"/>
    <property type="match status" value="1"/>
</dbReference>
<name>A0A368E1G4_9PROT</name>
<evidence type="ECO:0000256" key="7">
    <source>
        <dbReference type="ARBA" id="ARBA00023709"/>
    </source>
</evidence>
<dbReference type="Gene3D" id="1.10.12.10">
    <property type="entry name" value="Lyase 2-enoyl-coa Hydratase, Chain A, domain 2"/>
    <property type="match status" value="1"/>
</dbReference>
<organism evidence="10 11">
    <name type="scientific">PS1 clade bacterium</name>
    <dbReference type="NCBI Taxonomy" id="2175152"/>
    <lineage>
        <taxon>Bacteria</taxon>
        <taxon>Pseudomonadati</taxon>
        <taxon>Pseudomonadota</taxon>
        <taxon>Alphaproteobacteria</taxon>
        <taxon>PS1 clade</taxon>
    </lineage>
</organism>
<dbReference type="PANTHER" id="PTHR11941">
    <property type="entry name" value="ENOYL-COA HYDRATASE-RELATED"/>
    <property type="match status" value="1"/>
</dbReference>
<evidence type="ECO:0000256" key="3">
    <source>
        <dbReference type="ARBA" id="ARBA00012076"/>
    </source>
</evidence>
<dbReference type="CDD" id="cd06558">
    <property type="entry name" value="crotonase-like"/>
    <property type="match status" value="1"/>
</dbReference>
<dbReference type="AlphaFoldDB" id="A0A368E1G4"/>
<comment type="catalytic activity">
    <reaction evidence="7">
        <text>a (3S)-3-hydroxyacyl-CoA = a (2E)-enoyl-CoA + H2O</text>
        <dbReference type="Rhea" id="RHEA:16105"/>
        <dbReference type="ChEBI" id="CHEBI:15377"/>
        <dbReference type="ChEBI" id="CHEBI:57318"/>
        <dbReference type="ChEBI" id="CHEBI:58856"/>
        <dbReference type="EC" id="4.2.1.17"/>
    </reaction>
</comment>
<comment type="caution">
    <text evidence="10">The sequence shown here is derived from an EMBL/GenBank/DDBJ whole genome shotgun (WGS) entry which is preliminary data.</text>
</comment>
<sequence>MADFQTLTFEQKGRIAEVTLNRPDSLNALNSEVMAEVAEVFETIDKTDGIAVSILTGAGRAFAAGADIKEMQPKSFNDMFELNFFAGWDRFAACRKPVIAAVNGFALGGGCELALMCDIVLVSDKAKFGQPEIKLGVTPGMGGSQRLTKAVGKAKAMDMILTGRMVEAEEAEQCGMASRIVPHDDLMSVATEVAGTIASYSIPSLMAAKEMVAASLELSTAEGIRFERRLFHALFSTEDQKEGMQAFIDKRDPDFKDK</sequence>
<dbReference type="SUPFAM" id="SSF52096">
    <property type="entry name" value="ClpP/crotonase"/>
    <property type="match status" value="1"/>
</dbReference>
<dbReference type="EC" id="4.2.1.17" evidence="3"/>
<accession>A0A368E1G4</accession>
<dbReference type="GO" id="GO:0006635">
    <property type="term" value="P:fatty acid beta-oxidation"/>
    <property type="evidence" value="ECO:0007669"/>
    <property type="project" value="TreeGrafter"/>
</dbReference>
<comment type="catalytic activity">
    <reaction evidence="8">
        <text>a 4-saturated-(3S)-3-hydroxyacyl-CoA = a (3E)-enoyl-CoA + H2O</text>
        <dbReference type="Rhea" id="RHEA:20724"/>
        <dbReference type="ChEBI" id="CHEBI:15377"/>
        <dbReference type="ChEBI" id="CHEBI:58521"/>
        <dbReference type="ChEBI" id="CHEBI:137480"/>
        <dbReference type="EC" id="4.2.1.17"/>
    </reaction>
</comment>
<dbReference type="PROSITE" id="PS00166">
    <property type="entry name" value="ENOYL_COA_HYDRATASE"/>
    <property type="match status" value="1"/>
</dbReference>
<evidence type="ECO:0000256" key="9">
    <source>
        <dbReference type="RuleBase" id="RU003707"/>
    </source>
</evidence>
<proteinExistence type="inferred from homology"/>
<evidence type="ECO:0000256" key="1">
    <source>
        <dbReference type="ARBA" id="ARBA00002994"/>
    </source>
</evidence>
<dbReference type="InterPro" id="IPR029045">
    <property type="entry name" value="ClpP/crotonase-like_dom_sf"/>
</dbReference>
<evidence type="ECO:0000313" key="10">
    <source>
        <dbReference type="EMBL" id="RCL77383.1"/>
    </source>
</evidence>
<dbReference type="InterPro" id="IPR014748">
    <property type="entry name" value="Enoyl-CoA_hydra_C"/>
</dbReference>